<dbReference type="GeneID" id="61081213"/>
<gene>
    <name evidence="2" type="ORF">C4A77_06160</name>
</gene>
<comment type="caution">
    <text evidence="2">The sequence shown here is derived from an EMBL/GenBank/DDBJ whole genome shotgun (WGS) entry which is preliminary data.</text>
</comment>
<protein>
    <submittedName>
        <fullName evidence="2">Uncharacterized protein</fullName>
    </submittedName>
</protein>
<dbReference type="EMBL" id="PRKQ01000005">
    <property type="protein sequence ID" value="PPB08867.1"/>
    <property type="molecule type" value="Genomic_DNA"/>
</dbReference>
<accession>A0AAP8QG71</accession>
<dbReference type="AlphaFoldDB" id="A0AAP8QG71"/>
<dbReference type="RefSeq" id="WP_018669865.1">
    <property type="nucleotide sequence ID" value="NZ_JARMGA010000042.1"/>
</dbReference>
<evidence type="ECO:0000313" key="3">
    <source>
        <dbReference type="Proteomes" id="UP000239759"/>
    </source>
</evidence>
<feature type="region of interest" description="Disordered" evidence="1">
    <location>
        <begin position="131"/>
        <end position="152"/>
    </location>
</feature>
<organism evidence="2 3">
    <name type="scientific">Brevibacillus laterosporus</name>
    <name type="common">Bacillus laterosporus</name>
    <dbReference type="NCBI Taxonomy" id="1465"/>
    <lineage>
        <taxon>Bacteria</taxon>
        <taxon>Bacillati</taxon>
        <taxon>Bacillota</taxon>
        <taxon>Bacilli</taxon>
        <taxon>Bacillales</taxon>
        <taxon>Paenibacillaceae</taxon>
        <taxon>Brevibacillus</taxon>
    </lineage>
</organism>
<evidence type="ECO:0000313" key="2">
    <source>
        <dbReference type="EMBL" id="PPB08867.1"/>
    </source>
</evidence>
<evidence type="ECO:0000256" key="1">
    <source>
        <dbReference type="SAM" id="MobiDB-lite"/>
    </source>
</evidence>
<dbReference type="Proteomes" id="UP000239759">
    <property type="component" value="Unassembled WGS sequence"/>
</dbReference>
<proteinExistence type="predicted"/>
<name>A0AAP8QG71_BRELA</name>
<feature type="compositionally biased region" description="Basic and acidic residues" evidence="1">
    <location>
        <begin position="142"/>
        <end position="152"/>
    </location>
</feature>
<reference evidence="2 3" key="1">
    <citation type="submission" date="2018-02" db="EMBL/GenBank/DDBJ databases">
        <title>Comparative analysis of genomes of three Brevibacillus laterosporus strains producers of potent antimicrobials isolated from silage.</title>
        <authorList>
            <person name="Kojic M."/>
            <person name="Miljkovic M."/>
            <person name="Studholme D."/>
            <person name="Filipic B."/>
        </authorList>
    </citation>
    <scope>NUCLEOTIDE SEQUENCE [LARGE SCALE GENOMIC DNA]</scope>
    <source>
        <strain evidence="2 3">BGSP11</strain>
    </source>
</reference>
<sequence length="152" mass="17807">MDKWQTWYYPSNNYVSYVYPYQQNVQPLDIGGLWLTDDKGDIQFFYYDDQGNFSITPTKNVKGYFRLPSMEQGEIGEISGILSPRNLLVGTWKRSTYNSVRSGRIYLEFYDNGTKFMGKWGYGSEDPQHLWTGHRPSLSGPRSERGEVEMRR</sequence>